<organism evidence="2 3">
    <name type="scientific">Aerophobetes bacterium</name>
    <dbReference type="NCBI Taxonomy" id="2030807"/>
    <lineage>
        <taxon>Bacteria</taxon>
        <taxon>Candidatus Aerophobota</taxon>
    </lineage>
</organism>
<dbReference type="NCBIfam" id="TIGR03725">
    <property type="entry name" value="T6A_YeaZ"/>
    <property type="match status" value="1"/>
</dbReference>
<dbReference type="SUPFAM" id="SSF53067">
    <property type="entry name" value="Actin-like ATPase domain"/>
    <property type="match status" value="1"/>
</dbReference>
<dbReference type="InterPro" id="IPR000905">
    <property type="entry name" value="Gcp-like_dom"/>
</dbReference>
<dbReference type="Proteomes" id="UP000218775">
    <property type="component" value="Unassembled WGS sequence"/>
</dbReference>
<evidence type="ECO:0000313" key="3">
    <source>
        <dbReference type="Proteomes" id="UP000218775"/>
    </source>
</evidence>
<gene>
    <name evidence="2" type="primary">tsaB</name>
    <name evidence="2" type="ORF">COB21_00945</name>
</gene>
<dbReference type="GO" id="GO:0002949">
    <property type="term" value="P:tRNA threonylcarbamoyladenosine modification"/>
    <property type="evidence" value="ECO:0007669"/>
    <property type="project" value="InterPro"/>
</dbReference>
<evidence type="ECO:0000259" key="1">
    <source>
        <dbReference type="Pfam" id="PF00814"/>
    </source>
</evidence>
<accession>A0A2A4X786</accession>
<sequence>MNYLIIETSISQSFLLLYCEGKQSIALLGSRSQASQITEKIQELIEQTDIALSSLNFIAIGTGPGSFTGSRVGVLVAKTLNYALNIPLVSYCSLINLFPAIDIKSSKTPSSLLLIGDAKSRGFSTLEANLNQPHLFKDKRVLVQLEEIDVLKQTHLLCFDSGIDLEKKGLDSSQIPFFLSVEPNYTFIRQYCQSQFSKGATKTHTDVQVEYAFSP</sequence>
<dbReference type="Gene3D" id="3.30.420.40">
    <property type="match status" value="1"/>
</dbReference>
<proteinExistence type="predicted"/>
<keyword evidence="2" id="KW-0808">Transferase</keyword>
<dbReference type="InterPro" id="IPR043129">
    <property type="entry name" value="ATPase_NBD"/>
</dbReference>
<protein>
    <submittedName>
        <fullName evidence="2">tRNA (Adenosine(37)-N6)-threonylcarbamoyltransferase complex dimerization subunit type 1 TsaB</fullName>
    </submittedName>
</protein>
<feature type="domain" description="Gcp-like" evidence="1">
    <location>
        <begin position="30"/>
        <end position="151"/>
    </location>
</feature>
<dbReference type="InterPro" id="IPR022496">
    <property type="entry name" value="T6A_TsaB"/>
</dbReference>
<name>A0A2A4X786_UNCAE</name>
<evidence type="ECO:0000313" key="2">
    <source>
        <dbReference type="EMBL" id="PCI78430.1"/>
    </source>
</evidence>
<comment type="caution">
    <text evidence="2">The sequence shown here is derived from an EMBL/GenBank/DDBJ whole genome shotgun (WGS) entry which is preliminary data.</text>
</comment>
<dbReference type="Pfam" id="PF00814">
    <property type="entry name" value="TsaD"/>
    <property type="match status" value="1"/>
</dbReference>
<dbReference type="GO" id="GO:0016740">
    <property type="term" value="F:transferase activity"/>
    <property type="evidence" value="ECO:0007669"/>
    <property type="project" value="UniProtKB-KW"/>
</dbReference>
<dbReference type="EMBL" id="NVUK01000006">
    <property type="protein sequence ID" value="PCI78430.1"/>
    <property type="molecule type" value="Genomic_DNA"/>
</dbReference>
<dbReference type="AlphaFoldDB" id="A0A2A4X786"/>
<reference evidence="3" key="1">
    <citation type="submission" date="2017-08" db="EMBL/GenBank/DDBJ databases">
        <title>A dynamic microbial community with high functional redundancy inhabits the cold, oxic subseafloor aquifer.</title>
        <authorList>
            <person name="Tully B.J."/>
            <person name="Wheat C.G."/>
            <person name="Glazer B.T."/>
            <person name="Huber J.A."/>
        </authorList>
    </citation>
    <scope>NUCLEOTIDE SEQUENCE [LARGE SCALE GENOMIC DNA]</scope>
</reference>